<organism evidence="2 3">
    <name type="scientific">Pontibacter anaerobius</name>
    <dbReference type="NCBI Taxonomy" id="2993940"/>
    <lineage>
        <taxon>Bacteria</taxon>
        <taxon>Pseudomonadati</taxon>
        <taxon>Bacteroidota</taxon>
        <taxon>Cytophagia</taxon>
        <taxon>Cytophagales</taxon>
        <taxon>Hymenobacteraceae</taxon>
        <taxon>Pontibacter</taxon>
    </lineage>
</organism>
<accession>A0ABT3RGE9</accession>
<evidence type="ECO:0000313" key="3">
    <source>
        <dbReference type="Proteomes" id="UP001207228"/>
    </source>
</evidence>
<dbReference type="Proteomes" id="UP001207228">
    <property type="component" value="Unassembled WGS sequence"/>
</dbReference>
<proteinExistence type="predicted"/>
<evidence type="ECO:0000313" key="2">
    <source>
        <dbReference type="EMBL" id="MCX2740894.1"/>
    </source>
</evidence>
<sequence>MKIVITLLLTFLMTACALVRNTVDIGMTESEFKKKNVGVYLSEKTAEHTVYRLPQSDDRDLYVFFEKGKLIRVQESIYRPDIVIEKRLD</sequence>
<comment type="caution">
    <text evidence="2">The sequence shown here is derived from an EMBL/GenBank/DDBJ whole genome shotgun (WGS) entry which is preliminary data.</text>
</comment>
<dbReference type="EMBL" id="JAPFQO010000008">
    <property type="protein sequence ID" value="MCX2740894.1"/>
    <property type="molecule type" value="Genomic_DNA"/>
</dbReference>
<reference evidence="2 3" key="1">
    <citation type="submission" date="2022-11" db="EMBL/GenBank/DDBJ databases">
        <title>The characterization of three novel Bacteroidetes species and genomic analysis of their roles in tidal elemental geochemical cycles.</title>
        <authorList>
            <person name="Ma K.-J."/>
        </authorList>
    </citation>
    <scope>NUCLEOTIDE SEQUENCE [LARGE SCALE GENOMIC DNA]</scope>
    <source>
        <strain evidence="2 3">M82</strain>
    </source>
</reference>
<protein>
    <recommendedName>
        <fullName evidence="4">DUF2845 domain-containing protein</fullName>
    </recommendedName>
</protein>
<feature type="chain" id="PRO_5047490897" description="DUF2845 domain-containing protein" evidence="1">
    <location>
        <begin position="18"/>
        <end position="89"/>
    </location>
</feature>
<feature type="signal peptide" evidence="1">
    <location>
        <begin position="1"/>
        <end position="17"/>
    </location>
</feature>
<evidence type="ECO:0000256" key="1">
    <source>
        <dbReference type="SAM" id="SignalP"/>
    </source>
</evidence>
<keyword evidence="1" id="KW-0732">Signal</keyword>
<dbReference type="RefSeq" id="WP_266052957.1">
    <property type="nucleotide sequence ID" value="NZ_JAPFQO010000008.1"/>
</dbReference>
<dbReference type="PROSITE" id="PS51257">
    <property type="entry name" value="PROKAR_LIPOPROTEIN"/>
    <property type="match status" value="1"/>
</dbReference>
<evidence type="ECO:0008006" key="4">
    <source>
        <dbReference type="Google" id="ProtNLM"/>
    </source>
</evidence>
<gene>
    <name evidence="2" type="ORF">OO017_13130</name>
</gene>
<keyword evidence="3" id="KW-1185">Reference proteome</keyword>
<name>A0ABT3RGE9_9BACT</name>